<evidence type="ECO:0000313" key="4">
    <source>
        <dbReference type="Proteomes" id="UP000557566"/>
    </source>
</evidence>
<accession>A0A8H4V8I5</accession>
<proteinExistence type="predicted"/>
<reference evidence="3 4" key="1">
    <citation type="journal article" date="2020" name="Genome Biol. Evol.">
        <title>A new high-quality draft genome assembly of the Chinese cordyceps Ophiocordyceps sinensis.</title>
        <authorList>
            <person name="Shu R."/>
            <person name="Zhang J."/>
            <person name="Meng Q."/>
            <person name="Zhang H."/>
            <person name="Zhou G."/>
            <person name="Li M."/>
            <person name="Wu P."/>
            <person name="Zhao Y."/>
            <person name="Chen C."/>
            <person name="Qin Q."/>
        </authorList>
    </citation>
    <scope>NUCLEOTIDE SEQUENCE [LARGE SCALE GENOMIC DNA]</scope>
    <source>
        <strain evidence="3 4">IOZ07</strain>
    </source>
</reference>
<feature type="compositionally biased region" description="Low complexity" evidence="1">
    <location>
        <begin position="684"/>
        <end position="700"/>
    </location>
</feature>
<evidence type="ECO:0000256" key="1">
    <source>
        <dbReference type="SAM" id="MobiDB-lite"/>
    </source>
</evidence>
<dbReference type="PANTHER" id="PTHR28208:SF3">
    <property type="entry name" value="PHOSPHATIDATE PHOSPHATASE APP1"/>
    <property type="match status" value="1"/>
</dbReference>
<evidence type="ECO:0000259" key="2">
    <source>
        <dbReference type="Pfam" id="PF09949"/>
    </source>
</evidence>
<comment type="caution">
    <text evidence="3">The sequence shown here is derived from an EMBL/GenBank/DDBJ whole genome shotgun (WGS) entry which is preliminary data.</text>
</comment>
<dbReference type="OrthoDB" id="2117591at2759"/>
<feature type="compositionally biased region" description="Low complexity" evidence="1">
    <location>
        <begin position="666"/>
        <end position="677"/>
    </location>
</feature>
<organism evidence="3 4">
    <name type="scientific">Ophiocordyceps sinensis</name>
    <dbReference type="NCBI Taxonomy" id="72228"/>
    <lineage>
        <taxon>Eukaryota</taxon>
        <taxon>Fungi</taxon>
        <taxon>Dikarya</taxon>
        <taxon>Ascomycota</taxon>
        <taxon>Pezizomycotina</taxon>
        <taxon>Sordariomycetes</taxon>
        <taxon>Hypocreomycetidae</taxon>
        <taxon>Hypocreales</taxon>
        <taxon>Ophiocordycipitaceae</taxon>
        <taxon>Ophiocordyceps</taxon>
    </lineage>
</organism>
<dbReference type="InterPro" id="IPR017210">
    <property type="entry name" value="APP1"/>
</dbReference>
<feature type="region of interest" description="Disordered" evidence="1">
    <location>
        <begin position="105"/>
        <end position="150"/>
    </location>
</feature>
<feature type="compositionally biased region" description="Polar residues" evidence="1">
    <location>
        <begin position="718"/>
        <end position="737"/>
    </location>
</feature>
<dbReference type="AlphaFoldDB" id="A0A8H4V8I5"/>
<feature type="compositionally biased region" description="Polar residues" evidence="1">
    <location>
        <begin position="759"/>
        <end position="770"/>
    </location>
</feature>
<feature type="domain" description="Phosphatidate phosphatase APP1 catalytic" evidence="2">
    <location>
        <begin position="491"/>
        <end position="640"/>
    </location>
</feature>
<feature type="region of interest" description="Disordered" evidence="1">
    <location>
        <begin position="350"/>
        <end position="400"/>
    </location>
</feature>
<dbReference type="Pfam" id="PF09949">
    <property type="entry name" value="APP1_cat"/>
    <property type="match status" value="1"/>
</dbReference>
<feature type="compositionally biased region" description="Basic and acidic residues" evidence="1">
    <location>
        <begin position="374"/>
        <end position="383"/>
    </location>
</feature>
<dbReference type="GO" id="GO:0030479">
    <property type="term" value="C:actin cortical patch"/>
    <property type="evidence" value="ECO:0007669"/>
    <property type="project" value="TreeGrafter"/>
</dbReference>
<feature type="region of interest" description="Disordered" evidence="1">
    <location>
        <begin position="305"/>
        <end position="332"/>
    </location>
</feature>
<sequence>MRALRAHHQDDGLTTQTGCLARLPSARPPLLAPGIKGLVRFLFPRAVRDGYRERLLQFRLDTLPCIKHNVQSRIHRFIVRLQRRRADKGRVIDLVARHGRRLLLGPPRSRTAKDGRGLRPRAPMPTLTTGCVPGAAGDASQETGDRGERGYRRRKLAAMAGNLYRTGQQAVTDLRENYAQSRARGADGEAAGHTNSTDIPGAFPDVAIVANDDEQMVLFPSYAKRHDKKAWAPSTPADPSQVPQAGSARDEEYWRQEWERHEDEKAIVDVDVRGWIYAPPVGPMTRRNRILIGLARQLSGISAPSRAEAVPAAQPEQAAPGPHQMQEEMHDQEKIAKEAALIERRGQEEKRVAYSGGYSEQPPPDIGGPGVDSHTARLGEKRVPGSGAVSPTLSARQGPSVNELSEAELMLANVNLMARIAPFLTWPQVAMPITIFFYNETKSQSRTVLTNDAGHFVVRAQLDFVPTHVRVLADEKLSATQPVKVTEPHGVSLISDVDDTVKHSNISAGAREIFRNTFVRELAELTVDGVKEWYSQMHDLGVSVHYCSNSPWQLFPVLATFFKLGGLPPGSLHLKQYSGMLQGIFEPVAERKKTTLNHLLTDFPTRKFLLVGDSGEADLEVYTELALANPGRILAIFIRDVTTPPEKTGFFDSAALDLGRHKKPSMSDQESSSSVSTVRRDSARGSLSGSDDSSKVSAKGPAMGTLINLAHEPDEAGQNKSAAVQAVSRQKTSSITDATLERKKPPPPRPMKPVALRSRPSSTAEPSQGVDSGVDCPTPSSAATPPPPPPPRSRKSVAGSDGGRLRPSSQLQRTGSRASVKGPGGAPAGSLGTPKAPPPRCRDAAPCSSRNLSPPLPVDRRGTSSNSEVEFDPLPPPSAPAPTSFGMGYFSSAPRSVATTPSDSPVLAAQVVNKKLDLWLRRLERAHELLDQQGVALYTWRKGQDVMVEAEGIIKEALQEMGRDKGEAHREP</sequence>
<protein>
    <recommendedName>
        <fullName evidence="2">Phosphatidate phosphatase APP1 catalytic domain-containing protein</fullName>
    </recommendedName>
</protein>
<feature type="compositionally biased region" description="Low complexity" evidence="1">
    <location>
        <begin position="307"/>
        <end position="320"/>
    </location>
</feature>
<feature type="region of interest" description="Disordered" evidence="1">
    <location>
        <begin position="661"/>
        <end position="700"/>
    </location>
</feature>
<feature type="region of interest" description="Disordered" evidence="1">
    <location>
        <begin position="229"/>
        <end position="252"/>
    </location>
</feature>
<feature type="compositionally biased region" description="Polar residues" evidence="1">
    <location>
        <begin position="389"/>
        <end position="400"/>
    </location>
</feature>
<keyword evidence="4" id="KW-1185">Reference proteome</keyword>
<name>A0A8H4V8I5_9HYPO</name>
<dbReference type="EMBL" id="JAAVMX010000003">
    <property type="protein sequence ID" value="KAF4511580.1"/>
    <property type="molecule type" value="Genomic_DNA"/>
</dbReference>
<dbReference type="PANTHER" id="PTHR28208">
    <property type="entry name" value="PHOSPHATIDATE PHOSPHATASE APP1"/>
    <property type="match status" value="1"/>
</dbReference>
<feature type="compositionally biased region" description="Polar residues" evidence="1">
    <location>
        <begin position="807"/>
        <end position="817"/>
    </location>
</feature>
<dbReference type="InterPro" id="IPR052935">
    <property type="entry name" value="Mg2+_PAP"/>
</dbReference>
<evidence type="ECO:0000313" key="3">
    <source>
        <dbReference type="EMBL" id="KAF4511580.1"/>
    </source>
</evidence>
<dbReference type="PIRSF" id="PIRSF037464">
    <property type="entry name" value="UCP037464_APP1"/>
    <property type="match status" value="1"/>
</dbReference>
<gene>
    <name evidence="3" type="ORF">G6O67_003362</name>
</gene>
<feature type="region of interest" description="Disordered" evidence="1">
    <location>
        <begin position="712"/>
        <end position="889"/>
    </location>
</feature>
<dbReference type="GO" id="GO:0008195">
    <property type="term" value="F:phosphatidate phosphatase activity"/>
    <property type="evidence" value="ECO:0007669"/>
    <property type="project" value="InterPro"/>
</dbReference>
<dbReference type="InterPro" id="IPR019236">
    <property type="entry name" value="APP1_cat"/>
</dbReference>
<dbReference type="Proteomes" id="UP000557566">
    <property type="component" value="Unassembled WGS sequence"/>
</dbReference>